<dbReference type="EMBL" id="SNRY01000056">
    <property type="protein sequence ID" value="KAA6348969.1"/>
    <property type="molecule type" value="Genomic_DNA"/>
</dbReference>
<proteinExistence type="predicted"/>
<accession>A0A5J4SS07</accession>
<organism evidence="1">
    <name type="scientific">termite gut metagenome</name>
    <dbReference type="NCBI Taxonomy" id="433724"/>
    <lineage>
        <taxon>unclassified sequences</taxon>
        <taxon>metagenomes</taxon>
        <taxon>organismal metagenomes</taxon>
    </lineage>
</organism>
<sequence length="134" mass="14802">MNKPRVGEPCNGCGICCMNRVCMNGSYVLGLVRTLGEYADGKCPALMLKNDGTGVCGIIVTPNKYIKKSSYKAAILSKYFAHLIGAGCGCDELFENDTILEEDKLNELLEQKKNDPEWLKKTKLAFKIIYGIEI</sequence>
<gene>
    <name evidence="1" type="ORF">EZS27_003569</name>
</gene>
<dbReference type="AlphaFoldDB" id="A0A5J4SS07"/>
<reference evidence="1" key="1">
    <citation type="submission" date="2019-03" db="EMBL/GenBank/DDBJ databases">
        <title>Single cell metagenomics reveals metabolic interactions within the superorganism composed of flagellate Streblomastix strix and complex community of Bacteroidetes bacteria on its surface.</title>
        <authorList>
            <person name="Treitli S.C."/>
            <person name="Kolisko M."/>
            <person name="Husnik F."/>
            <person name="Keeling P."/>
            <person name="Hampl V."/>
        </authorList>
    </citation>
    <scope>NUCLEOTIDE SEQUENCE</scope>
    <source>
        <strain evidence="1">STM</strain>
    </source>
</reference>
<evidence type="ECO:0000313" key="1">
    <source>
        <dbReference type="EMBL" id="KAA6348969.1"/>
    </source>
</evidence>
<name>A0A5J4SS07_9ZZZZ</name>
<protein>
    <recommendedName>
        <fullName evidence="2">4Fe-4S ferredoxin-type domain-containing protein</fullName>
    </recommendedName>
</protein>
<evidence type="ECO:0008006" key="2">
    <source>
        <dbReference type="Google" id="ProtNLM"/>
    </source>
</evidence>
<comment type="caution">
    <text evidence="1">The sequence shown here is derived from an EMBL/GenBank/DDBJ whole genome shotgun (WGS) entry which is preliminary data.</text>
</comment>